<dbReference type="SUPFAM" id="SSF53822">
    <property type="entry name" value="Periplasmic binding protein-like I"/>
    <property type="match status" value="1"/>
</dbReference>
<evidence type="ECO:0000313" key="4">
    <source>
        <dbReference type="EMBL" id="NYZ68371.1"/>
    </source>
</evidence>
<comment type="similarity">
    <text evidence="1">Belongs to the leucine-binding protein family.</text>
</comment>
<gene>
    <name evidence="4" type="ORF">H0A36_20340</name>
</gene>
<dbReference type="RefSeq" id="WP_180570385.1">
    <property type="nucleotide sequence ID" value="NZ_JACCKB010000040.1"/>
</dbReference>
<dbReference type="EMBL" id="JACCKB010000040">
    <property type="protein sequence ID" value="NYZ68371.1"/>
    <property type="molecule type" value="Genomic_DNA"/>
</dbReference>
<comment type="caution">
    <text evidence="4">The sequence shown here is derived from an EMBL/GenBank/DDBJ whole genome shotgun (WGS) entry which is preliminary data.</text>
</comment>
<organism evidence="4 5">
    <name type="scientific">Spartinivicinus marinus</name>
    <dbReference type="NCBI Taxonomy" id="2994442"/>
    <lineage>
        <taxon>Bacteria</taxon>
        <taxon>Pseudomonadati</taxon>
        <taxon>Pseudomonadota</taxon>
        <taxon>Gammaproteobacteria</taxon>
        <taxon>Oceanospirillales</taxon>
        <taxon>Zooshikellaceae</taxon>
        <taxon>Spartinivicinus</taxon>
    </lineage>
</organism>
<reference evidence="4 5" key="1">
    <citation type="submission" date="2020-07" db="EMBL/GenBank/DDBJ databases">
        <title>Endozoicomonas sp. nov., isolated from sediment.</title>
        <authorList>
            <person name="Gu T."/>
        </authorList>
    </citation>
    <scope>NUCLEOTIDE SEQUENCE [LARGE SCALE GENOMIC DNA]</scope>
    <source>
        <strain evidence="4 5">SM1973</strain>
    </source>
</reference>
<keyword evidence="2" id="KW-0732">Signal</keyword>
<dbReference type="Pfam" id="PF13458">
    <property type="entry name" value="Peripla_BP_6"/>
    <property type="match status" value="1"/>
</dbReference>
<dbReference type="AlphaFoldDB" id="A0A853IEH5"/>
<feature type="domain" description="Leucine-binding protein" evidence="3">
    <location>
        <begin position="13"/>
        <end position="90"/>
    </location>
</feature>
<protein>
    <recommendedName>
        <fullName evidence="3">Leucine-binding protein domain-containing protein</fullName>
    </recommendedName>
</protein>
<evidence type="ECO:0000256" key="2">
    <source>
        <dbReference type="ARBA" id="ARBA00022729"/>
    </source>
</evidence>
<dbReference type="InterPro" id="IPR028081">
    <property type="entry name" value="Leu-bd"/>
</dbReference>
<evidence type="ECO:0000259" key="3">
    <source>
        <dbReference type="Pfam" id="PF13458"/>
    </source>
</evidence>
<dbReference type="InterPro" id="IPR028082">
    <property type="entry name" value="Peripla_BP_I"/>
</dbReference>
<dbReference type="Gene3D" id="3.40.50.2300">
    <property type="match status" value="1"/>
</dbReference>
<evidence type="ECO:0000256" key="1">
    <source>
        <dbReference type="ARBA" id="ARBA00010062"/>
    </source>
</evidence>
<evidence type="ECO:0000313" key="5">
    <source>
        <dbReference type="Proteomes" id="UP000569732"/>
    </source>
</evidence>
<keyword evidence="5" id="KW-1185">Reference proteome</keyword>
<sequence>MIRCDDNSPFIYPLTKKLFDTYKQKYNEIPIEFSFCTYDAISAWQTAVKKAASYTPEKVSQALKGLAFTSTRGNSYIRTFDGQMVTSVYAEKFKYSPEYSLPIMKPLIEIKASQTLLYEDEIQAIR</sequence>
<dbReference type="Proteomes" id="UP000569732">
    <property type="component" value="Unassembled WGS sequence"/>
</dbReference>
<accession>A0A853IEH5</accession>
<name>A0A853IEH5_9GAMM</name>
<proteinExistence type="inferred from homology"/>